<organism evidence="2 3">
    <name type="scientific">Phytophthora fragariae</name>
    <dbReference type="NCBI Taxonomy" id="53985"/>
    <lineage>
        <taxon>Eukaryota</taxon>
        <taxon>Sar</taxon>
        <taxon>Stramenopiles</taxon>
        <taxon>Oomycota</taxon>
        <taxon>Peronosporomycetes</taxon>
        <taxon>Peronosporales</taxon>
        <taxon>Peronosporaceae</taxon>
        <taxon>Phytophthora</taxon>
    </lineage>
</organism>
<dbReference type="PANTHER" id="PTHR33064:SF37">
    <property type="entry name" value="RIBONUCLEASE H"/>
    <property type="match status" value="1"/>
</dbReference>
<evidence type="ECO:0008006" key="4">
    <source>
        <dbReference type="Google" id="ProtNLM"/>
    </source>
</evidence>
<feature type="compositionally biased region" description="Basic and acidic residues" evidence="1">
    <location>
        <begin position="140"/>
        <end position="168"/>
    </location>
</feature>
<protein>
    <recommendedName>
        <fullName evidence="4">CCHC-type domain-containing protein</fullName>
    </recommendedName>
</protein>
<accession>A0A6G0JRC3</accession>
<feature type="region of interest" description="Disordered" evidence="1">
    <location>
        <begin position="123"/>
        <end position="184"/>
    </location>
</feature>
<name>A0A6G0JRC3_9STRA</name>
<dbReference type="PANTHER" id="PTHR33064">
    <property type="entry name" value="POL PROTEIN"/>
    <property type="match status" value="1"/>
</dbReference>
<proteinExistence type="predicted"/>
<comment type="caution">
    <text evidence="2">The sequence shown here is derived from an EMBL/GenBank/DDBJ whole genome shotgun (WGS) entry which is preliminary data.</text>
</comment>
<reference evidence="2 3" key="1">
    <citation type="submission" date="2018-09" db="EMBL/GenBank/DDBJ databases">
        <title>Genomic investigation of the strawberry pathogen Phytophthora fragariae indicates pathogenicity is determined by transcriptional variation in three key races.</title>
        <authorList>
            <person name="Adams T.M."/>
            <person name="Armitage A.D."/>
            <person name="Sobczyk M.K."/>
            <person name="Bates H.J."/>
            <person name="Dunwell J.M."/>
            <person name="Nellist C.F."/>
            <person name="Harrison R.J."/>
        </authorList>
    </citation>
    <scope>NUCLEOTIDE SEQUENCE [LARGE SCALE GENOMIC DNA]</scope>
    <source>
        <strain evidence="2 3">ONT-3</strain>
    </source>
</reference>
<evidence type="ECO:0000313" key="3">
    <source>
        <dbReference type="Proteomes" id="UP000488956"/>
    </source>
</evidence>
<dbReference type="InterPro" id="IPR051320">
    <property type="entry name" value="Viral_Replic_Matur_Polypro"/>
</dbReference>
<dbReference type="AlphaFoldDB" id="A0A6G0JRC3"/>
<evidence type="ECO:0000313" key="2">
    <source>
        <dbReference type="EMBL" id="KAE9065082.1"/>
    </source>
</evidence>
<feature type="compositionally biased region" description="Basic and acidic residues" evidence="1">
    <location>
        <begin position="123"/>
        <end position="133"/>
    </location>
</feature>
<dbReference type="SUPFAM" id="SSF56672">
    <property type="entry name" value="DNA/RNA polymerases"/>
    <property type="match status" value="1"/>
</dbReference>
<sequence length="582" mass="66100">MLTAAIDHILGSVMNDATPDVMGIMAQHLKMDLGQKDVKARILDYFDCMEEVIEVHGLGKILKSNAKLKCKIIVENLRPGTLKDQVKRAIEYDPALKAVLHRLCDVVKQEAIKNQQAFDLYQRMDKRDSGNKDNRHKKQLGRDKKQFNYDKKQVINDKKQGHHDDRRPAQRPVHRKREGPPPNGCLHCRRGDHWLEDCPTANETQKREASRAYLEKKKGGPEKTTVKRLATSDCIGDREVIFNDLVVMPYCLDNGTTYNIIPRSIVQELQILDPTVEPLKLDTPVEGVAVGGALITCTEFVDLDIGLQTVAGRVNLRGLTCIITETSEEEFLLGKRTLKALGIDVDELLAGLVTREVADIDPFDDERDYKPIAGPDADAIKARLREMVAEAVNNGFPTERSEELYAIVSKRDIWRLQISDDPPARLPPFTIRLKDGAEPYRCKPRKYAPAQRDFLRQFNEKLIDIGWAYKTPESRWACPALPVRKPGKENEWRQTIDFRPVNALTQPLAGGMTNNETHLEDVRGKEHKQTADSSRASFRWPLLLRVKNASHTWLLMVKSSRLLACSKDLSTPPCIFNSRLRR</sequence>
<dbReference type="InterPro" id="IPR043502">
    <property type="entry name" value="DNA/RNA_pol_sf"/>
</dbReference>
<dbReference type="Gene3D" id="3.10.10.10">
    <property type="entry name" value="HIV Type 1 Reverse Transcriptase, subunit A, domain 1"/>
    <property type="match status" value="1"/>
</dbReference>
<gene>
    <name evidence="2" type="ORF">PF010_g28354</name>
</gene>
<dbReference type="Proteomes" id="UP000488956">
    <property type="component" value="Unassembled WGS sequence"/>
</dbReference>
<dbReference type="EMBL" id="QXFX01004188">
    <property type="protein sequence ID" value="KAE9065082.1"/>
    <property type="molecule type" value="Genomic_DNA"/>
</dbReference>
<evidence type="ECO:0000256" key="1">
    <source>
        <dbReference type="SAM" id="MobiDB-lite"/>
    </source>
</evidence>